<evidence type="ECO:0000313" key="3">
    <source>
        <dbReference type="EMBL" id="CAK4018161.1"/>
    </source>
</evidence>
<organism evidence="3 4">
    <name type="scientific">Lecanosticta acicola</name>
    <dbReference type="NCBI Taxonomy" id="111012"/>
    <lineage>
        <taxon>Eukaryota</taxon>
        <taxon>Fungi</taxon>
        <taxon>Dikarya</taxon>
        <taxon>Ascomycota</taxon>
        <taxon>Pezizomycotina</taxon>
        <taxon>Dothideomycetes</taxon>
        <taxon>Dothideomycetidae</taxon>
        <taxon>Mycosphaerellales</taxon>
        <taxon>Mycosphaerellaceae</taxon>
        <taxon>Lecanosticta</taxon>
    </lineage>
</organism>
<feature type="region of interest" description="Disordered" evidence="1">
    <location>
        <begin position="1"/>
        <end position="49"/>
    </location>
</feature>
<accession>A0AAI8YZ56</accession>
<protein>
    <submittedName>
        <fullName evidence="3">Uncharacterized protein</fullName>
    </submittedName>
</protein>
<keyword evidence="2" id="KW-1133">Transmembrane helix</keyword>
<comment type="caution">
    <text evidence="3">The sequence shown here is derived from an EMBL/GenBank/DDBJ whole genome shotgun (WGS) entry which is preliminary data.</text>
</comment>
<feature type="transmembrane region" description="Helical" evidence="2">
    <location>
        <begin position="123"/>
        <end position="141"/>
    </location>
</feature>
<evidence type="ECO:0000256" key="2">
    <source>
        <dbReference type="SAM" id="Phobius"/>
    </source>
</evidence>
<dbReference type="Proteomes" id="UP001296104">
    <property type="component" value="Unassembled WGS sequence"/>
</dbReference>
<keyword evidence="4" id="KW-1185">Reference proteome</keyword>
<feature type="transmembrane region" description="Helical" evidence="2">
    <location>
        <begin position="153"/>
        <end position="175"/>
    </location>
</feature>
<sequence>MPRTVTETITKGLAIDPPAQTPFSQSTGGGGGRPQNMPGSAPYHHHHQQPGDAFSTGFLHVAFPAFTATLAFFLTAIAVFIGTLAVTYLTVRTWKNVLRMYTGRAQPASAEEEQATALAAAKTVLLSFCLTVLVLVLRARQALGSLSGTTFEVFALVLGLETGVAGIVGFVWVLVKGVEVGILKDGGAGGGGKKKAA</sequence>
<dbReference type="EMBL" id="CAVMBE010000026">
    <property type="protein sequence ID" value="CAK4018161.1"/>
    <property type="molecule type" value="Genomic_DNA"/>
</dbReference>
<evidence type="ECO:0000313" key="4">
    <source>
        <dbReference type="Proteomes" id="UP001296104"/>
    </source>
</evidence>
<keyword evidence="2" id="KW-0812">Transmembrane</keyword>
<proteinExistence type="predicted"/>
<evidence type="ECO:0000256" key="1">
    <source>
        <dbReference type="SAM" id="MobiDB-lite"/>
    </source>
</evidence>
<reference evidence="3" key="1">
    <citation type="submission" date="2023-11" db="EMBL/GenBank/DDBJ databases">
        <authorList>
            <person name="Alioto T."/>
            <person name="Alioto T."/>
            <person name="Gomez Garrido J."/>
        </authorList>
    </citation>
    <scope>NUCLEOTIDE SEQUENCE</scope>
</reference>
<keyword evidence="2" id="KW-0472">Membrane</keyword>
<feature type="transmembrane region" description="Helical" evidence="2">
    <location>
        <begin position="65"/>
        <end position="91"/>
    </location>
</feature>
<dbReference type="AlphaFoldDB" id="A0AAI8YZ56"/>
<name>A0AAI8YZ56_9PEZI</name>
<gene>
    <name evidence="3" type="ORF">LECACI_7A004651</name>
</gene>